<evidence type="ECO:0000313" key="1">
    <source>
        <dbReference type="EMBL" id="GLZ77777.1"/>
    </source>
</evidence>
<dbReference type="RefSeq" id="WP_285662864.1">
    <property type="nucleotide sequence ID" value="NZ_BSTX01000001.1"/>
</dbReference>
<dbReference type="InterPro" id="IPR036894">
    <property type="entry name" value="YbaB-like_sf"/>
</dbReference>
<dbReference type="Pfam" id="PF02575">
    <property type="entry name" value="YbaB_DNA_bd"/>
    <property type="match status" value="1"/>
</dbReference>
<gene>
    <name evidence="1" type="ORF">Afil01_25840</name>
</gene>
<name>A0A9W6SL32_9ACTN</name>
<sequence>MDNPLMDVEGARERLVAWRDDASRRAAATQAAGEGLRALRITAPDDYETVEITVDSSGFMVDVRLSHRVQRMTPEQTRYAILGAYRNARAKLAEAAAEVVKETLGTESATGRALLAGYRTEDADAGDAGWR</sequence>
<protein>
    <recommendedName>
        <fullName evidence="3">YbaB/EbfC DNA-binding family protein</fullName>
    </recommendedName>
</protein>
<dbReference type="Proteomes" id="UP001165079">
    <property type="component" value="Unassembled WGS sequence"/>
</dbReference>
<evidence type="ECO:0008006" key="3">
    <source>
        <dbReference type="Google" id="ProtNLM"/>
    </source>
</evidence>
<dbReference type="Gene3D" id="3.30.1310.10">
    <property type="entry name" value="Nucleoid-associated protein YbaB-like domain"/>
    <property type="match status" value="1"/>
</dbReference>
<dbReference type="SUPFAM" id="SSF82607">
    <property type="entry name" value="YbaB-like"/>
    <property type="match status" value="1"/>
</dbReference>
<comment type="caution">
    <text evidence="1">The sequence shown here is derived from an EMBL/GenBank/DDBJ whole genome shotgun (WGS) entry which is preliminary data.</text>
</comment>
<keyword evidence="2" id="KW-1185">Reference proteome</keyword>
<dbReference type="InterPro" id="IPR004401">
    <property type="entry name" value="YbaB/EbfC"/>
</dbReference>
<accession>A0A9W6SL32</accession>
<dbReference type="AlphaFoldDB" id="A0A9W6SL32"/>
<dbReference type="EMBL" id="BSTX01000001">
    <property type="protein sequence ID" value="GLZ77777.1"/>
    <property type="molecule type" value="Genomic_DNA"/>
</dbReference>
<proteinExistence type="predicted"/>
<reference evidence="1" key="1">
    <citation type="submission" date="2023-03" db="EMBL/GenBank/DDBJ databases">
        <title>Actinorhabdospora filicis NBRC 111898.</title>
        <authorList>
            <person name="Ichikawa N."/>
            <person name="Sato H."/>
            <person name="Tonouchi N."/>
        </authorList>
    </citation>
    <scope>NUCLEOTIDE SEQUENCE</scope>
    <source>
        <strain evidence="1">NBRC 111898</strain>
    </source>
</reference>
<organism evidence="1 2">
    <name type="scientific">Actinorhabdospora filicis</name>
    <dbReference type="NCBI Taxonomy" id="1785913"/>
    <lineage>
        <taxon>Bacteria</taxon>
        <taxon>Bacillati</taxon>
        <taxon>Actinomycetota</taxon>
        <taxon>Actinomycetes</taxon>
        <taxon>Micromonosporales</taxon>
        <taxon>Micromonosporaceae</taxon>
        <taxon>Actinorhabdospora</taxon>
    </lineage>
</organism>
<evidence type="ECO:0000313" key="2">
    <source>
        <dbReference type="Proteomes" id="UP001165079"/>
    </source>
</evidence>